<evidence type="ECO:0008006" key="5">
    <source>
        <dbReference type="Google" id="ProtNLM"/>
    </source>
</evidence>
<accession>A0A150ISL2</accession>
<dbReference type="SUPFAM" id="SSF46955">
    <property type="entry name" value="Putative DNA-binding domain"/>
    <property type="match status" value="1"/>
</dbReference>
<name>A0A150J8I4_9EURY</name>
<dbReference type="EMBL" id="LNGC01000004">
    <property type="protein sequence ID" value="KYC53552.1"/>
    <property type="molecule type" value="Genomic_DNA"/>
</dbReference>
<gene>
    <name evidence="2" type="ORF">AMQ22_00223</name>
    <name evidence="1" type="ORF">APG11_00820</name>
</gene>
<dbReference type="EMBL" id="LNGF01000015">
    <property type="protein sequence ID" value="KYC47845.1"/>
    <property type="molecule type" value="Genomic_DNA"/>
</dbReference>
<evidence type="ECO:0000313" key="1">
    <source>
        <dbReference type="EMBL" id="KYC47845.1"/>
    </source>
</evidence>
<evidence type="ECO:0000313" key="4">
    <source>
        <dbReference type="Proteomes" id="UP000091929"/>
    </source>
</evidence>
<dbReference type="AlphaFoldDB" id="A0A150J8I4"/>
<evidence type="ECO:0000313" key="2">
    <source>
        <dbReference type="EMBL" id="KYC53552.1"/>
    </source>
</evidence>
<organism evidence="2 3">
    <name type="scientific">Candidatus Methanofastidiosum methylothiophilum</name>
    <dbReference type="NCBI Taxonomy" id="1705564"/>
    <lineage>
        <taxon>Archaea</taxon>
        <taxon>Methanobacteriati</taxon>
        <taxon>Methanobacteriota</taxon>
        <taxon>Stenosarchaea group</taxon>
        <taxon>Candidatus Methanofastidiosia</taxon>
        <taxon>Candidatus Methanofastidiosales</taxon>
        <taxon>Candidatus Methanofastidiosaceae</taxon>
        <taxon>Candidatus Methanofastidiosum</taxon>
    </lineage>
</organism>
<proteinExistence type="predicted"/>
<evidence type="ECO:0000313" key="3">
    <source>
        <dbReference type="Proteomes" id="UP000075398"/>
    </source>
</evidence>
<comment type="caution">
    <text evidence="2">The sequence shown here is derived from an EMBL/GenBank/DDBJ whole genome shotgun (WGS) entry which is preliminary data.</text>
</comment>
<sequence>MVFIGTKKLVTQREMARLLNITEKTIILWRELGYIPFVDLKRPYYIPDEVYSALKRRQKTKNLRYRGL</sequence>
<reference evidence="3 4" key="1">
    <citation type="journal article" date="2016" name="ISME J.">
        <title>Chasing the elusive Euryarchaeota class WSA2: genomes reveal a uniquely fastidious methyl-reducing methanogen.</title>
        <authorList>
            <person name="Nobu M.K."/>
            <person name="Narihiro T."/>
            <person name="Kuroda K."/>
            <person name="Mei R."/>
            <person name="Liu W.T."/>
        </authorList>
    </citation>
    <scope>NUCLEOTIDE SEQUENCE [LARGE SCALE GENOMIC DNA]</scope>
    <source>
        <strain evidence="1">B15fssc0709_Meth_Bin003</strain>
        <strain evidence="2">U1lsi0528_Bin055</strain>
    </source>
</reference>
<dbReference type="Proteomes" id="UP000075398">
    <property type="component" value="Unassembled WGS sequence"/>
</dbReference>
<protein>
    <recommendedName>
        <fullName evidence="5">Helix-turn-helix domain protein</fullName>
    </recommendedName>
</protein>
<accession>A0A150J8I4</accession>
<dbReference type="Proteomes" id="UP000091929">
    <property type="component" value="Unassembled WGS sequence"/>
</dbReference>
<dbReference type="InterPro" id="IPR009061">
    <property type="entry name" value="DNA-bd_dom_put_sf"/>
</dbReference>